<sequence>MLLLTYIVLFVITVYTFGFGITLWKGKQKFSAAAVFFLCLTLIVLPFFTII</sequence>
<organism evidence="2 3">
    <name type="scientific">Neobacillus bataviensis</name>
    <dbReference type="NCBI Taxonomy" id="220685"/>
    <lineage>
        <taxon>Bacteria</taxon>
        <taxon>Bacillati</taxon>
        <taxon>Bacillota</taxon>
        <taxon>Bacilli</taxon>
        <taxon>Bacillales</taxon>
        <taxon>Bacillaceae</taxon>
        <taxon>Neobacillus</taxon>
    </lineage>
</organism>
<evidence type="ECO:0000313" key="3">
    <source>
        <dbReference type="Proteomes" id="UP000319671"/>
    </source>
</evidence>
<keyword evidence="1" id="KW-0812">Transmembrane</keyword>
<comment type="caution">
    <text evidence="2">The sequence shown here is derived from an EMBL/GenBank/DDBJ whole genome shotgun (WGS) entry which is preliminary data.</text>
</comment>
<dbReference type="EMBL" id="VIVN01000003">
    <property type="protein sequence ID" value="TWE05001.1"/>
    <property type="molecule type" value="Genomic_DNA"/>
</dbReference>
<proteinExistence type="predicted"/>
<dbReference type="Proteomes" id="UP000319671">
    <property type="component" value="Unassembled WGS sequence"/>
</dbReference>
<keyword evidence="1" id="KW-1133">Transmembrane helix</keyword>
<dbReference type="AlphaFoldDB" id="A0A561DNQ7"/>
<name>A0A561DNQ7_9BACI</name>
<gene>
    <name evidence="2" type="ORF">FB550_103176</name>
</gene>
<feature type="transmembrane region" description="Helical" evidence="1">
    <location>
        <begin position="6"/>
        <end position="24"/>
    </location>
</feature>
<dbReference type="RefSeq" id="WP_186446405.1">
    <property type="nucleotide sequence ID" value="NZ_VIVN01000003.1"/>
</dbReference>
<protein>
    <submittedName>
        <fullName evidence="2">Uncharacterized protein</fullName>
    </submittedName>
</protein>
<feature type="transmembrane region" description="Helical" evidence="1">
    <location>
        <begin position="31"/>
        <end position="50"/>
    </location>
</feature>
<evidence type="ECO:0000256" key="1">
    <source>
        <dbReference type="SAM" id="Phobius"/>
    </source>
</evidence>
<evidence type="ECO:0000313" key="2">
    <source>
        <dbReference type="EMBL" id="TWE05001.1"/>
    </source>
</evidence>
<reference evidence="2 3" key="1">
    <citation type="submission" date="2019-06" db="EMBL/GenBank/DDBJ databases">
        <title>Sorghum-associated microbial communities from plants grown in Nebraska, USA.</title>
        <authorList>
            <person name="Schachtman D."/>
        </authorList>
    </citation>
    <scope>NUCLEOTIDE SEQUENCE [LARGE SCALE GENOMIC DNA]</scope>
    <source>
        <strain evidence="2 3">2482</strain>
    </source>
</reference>
<keyword evidence="3" id="KW-1185">Reference proteome</keyword>
<keyword evidence="1" id="KW-0472">Membrane</keyword>
<accession>A0A561DNQ7</accession>